<dbReference type="SUPFAM" id="SSF46785">
    <property type="entry name" value="Winged helix' DNA-binding domain"/>
    <property type="match status" value="1"/>
</dbReference>
<dbReference type="Gene3D" id="3.40.190.10">
    <property type="entry name" value="Periplasmic binding protein-like II"/>
    <property type="match status" value="2"/>
</dbReference>
<evidence type="ECO:0000313" key="6">
    <source>
        <dbReference type="EMBL" id="NYE48045.1"/>
    </source>
</evidence>
<dbReference type="InterPro" id="IPR036390">
    <property type="entry name" value="WH_DNA-bd_sf"/>
</dbReference>
<keyword evidence="3 6" id="KW-0238">DNA-binding</keyword>
<evidence type="ECO:0000313" key="7">
    <source>
        <dbReference type="Proteomes" id="UP000589036"/>
    </source>
</evidence>
<evidence type="ECO:0000256" key="4">
    <source>
        <dbReference type="ARBA" id="ARBA00023163"/>
    </source>
</evidence>
<keyword evidence="7" id="KW-1185">Reference proteome</keyword>
<dbReference type="SUPFAM" id="SSF53850">
    <property type="entry name" value="Periplasmic binding protein-like II"/>
    <property type="match status" value="1"/>
</dbReference>
<dbReference type="Pfam" id="PF00126">
    <property type="entry name" value="HTH_1"/>
    <property type="match status" value="1"/>
</dbReference>
<keyword evidence="2" id="KW-0805">Transcription regulation</keyword>
<sequence>MEVRQLRYVVRLAETLHFGRAAQLEHIAQSAFSGHVARLERELGVRLFDRSHHRVALTPAGAAFVERAEQMLTQLADAAAEARAQAMPEQEVLRVGTFAEAAGELMPIILSLYRELRPDVRLEFTELSMVDQLEKLVSEEVDVAVVRAPFEDDRIALRPIFSEPRVAVLPRQHPLADAESMSVDDLLDEPFAAADTGAPAGWASYWTCDDRRGEPGRVATHVRSVGEGLMAISCLGAVDTFPQTAARLFRHSGVAYVPLPDATPSTINAATRQKDTRPHVQAFHLAVKHAIDGHLDVVPEAVRSATA</sequence>
<dbReference type="Pfam" id="PF03466">
    <property type="entry name" value="LysR_substrate"/>
    <property type="match status" value="1"/>
</dbReference>
<dbReference type="GO" id="GO:0003677">
    <property type="term" value="F:DNA binding"/>
    <property type="evidence" value="ECO:0007669"/>
    <property type="project" value="UniProtKB-KW"/>
</dbReference>
<organism evidence="6 7">
    <name type="scientific">Spinactinospora alkalitolerans</name>
    <dbReference type="NCBI Taxonomy" id="687207"/>
    <lineage>
        <taxon>Bacteria</taxon>
        <taxon>Bacillati</taxon>
        <taxon>Actinomycetota</taxon>
        <taxon>Actinomycetes</taxon>
        <taxon>Streptosporangiales</taxon>
        <taxon>Nocardiopsidaceae</taxon>
        <taxon>Spinactinospora</taxon>
    </lineage>
</organism>
<comment type="similarity">
    <text evidence="1">Belongs to the LysR transcriptional regulatory family.</text>
</comment>
<keyword evidence="4" id="KW-0804">Transcription</keyword>
<dbReference type="EMBL" id="JACCCC010000001">
    <property type="protein sequence ID" value="NYE48045.1"/>
    <property type="molecule type" value="Genomic_DNA"/>
</dbReference>
<dbReference type="RefSeq" id="WP_179643902.1">
    <property type="nucleotide sequence ID" value="NZ_BAAAYY010000016.1"/>
</dbReference>
<name>A0A852TXF3_9ACTN</name>
<dbReference type="InterPro" id="IPR000847">
    <property type="entry name" value="LysR_HTH_N"/>
</dbReference>
<dbReference type="InterPro" id="IPR036388">
    <property type="entry name" value="WH-like_DNA-bd_sf"/>
</dbReference>
<dbReference type="InterPro" id="IPR005119">
    <property type="entry name" value="LysR_subst-bd"/>
</dbReference>
<reference evidence="6 7" key="1">
    <citation type="submission" date="2020-07" db="EMBL/GenBank/DDBJ databases">
        <title>Sequencing the genomes of 1000 actinobacteria strains.</title>
        <authorList>
            <person name="Klenk H.-P."/>
        </authorList>
    </citation>
    <scope>NUCLEOTIDE SEQUENCE [LARGE SCALE GENOMIC DNA]</scope>
    <source>
        <strain evidence="6 7">CXB654</strain>
    </source>
</reference>
<accession>A0A852TXF3</accession>
<feature type="domain" description="HTH lysR-type" evidence="5">
    <location>
        <begin position="1"/>
        <end position="58"/>
    </location>
</feature>
<dbReference type="AlphaFoldDB" id="A0A852TXF3"/>
<evidence type="ECO:0000256" key="1">
    <source>
        <dbReference type="ARBA" id="ARBA00009437"/>
    </source>
</evidence>
<dbReference type="CDD" id="cd08414">
    <property type="entry name" value="PBP2_LTTR_aromatics_like"/>
    <property type="match status" value="1"/>
</dbReference>
<evidence type="ECO:0000259" key="5">
    <source>
        <dbReference type="PROSITE" id="PS50931"/>
    </source>
</evidence>
<proteinExistence type="inferred from homology"/>
<protein>
    <submittedName>
        <fullName evidence="6">DNA-binding transcriptional LysR family regulator</fullName>
    </submittedName>
</protein>
<dbReference type="Gene3D" id="1.10.10.10">
    <property type="entry name" value="Winged helix-like DNA-binding domain superfamily/Winged helix DNA-binding domain"/>
    <property type="match status" value="1"/>
</dbReference>
<dbReference type="FunFam" id="1.10.10.10:FF:000001">
    <property type="entry name" value="LysR family transcriptional regulator"/>
    <property type="match status" value="1"/>
</dbReference>
<dbReference type="PANTHER" id="PTHR30346:SF0">
    <property type="entry name" value="HCA OPERON TRANSCRIPTIONAL ACTIVATOR HCAR"/>
    <property type="match status" value="1"/>
</dbReference>
<gene>
    <name evidence="6" type="ORF">HDA32_003165</name>
</gene>
<evidence type="ECO:0000256" key="3">
    <source>
        <dbReference type="ARBA" id="ARBA00023125"/>
    </source>
</evidence>
<dbReference type="Proteomes" id="UP000589036">
    <property type="component" value="Unassembled WGS sequence"/>
</dbReference>
<evidence type="ECO:0000256" key="2">
    <source>
        <dbReference type="ARBA" id="ARBA00023015"/>
    </source>
</evidence>
<dbReference type="PANTHER" id="PTHR30346">
    <property type="entry name" value="TRANSCRIPTIONAL DUAL REGULATOR HCAR-RELATED"/>
    <property type="match status" value="1"/>
</dbReference>
<dbReference type="PROSITE" id="PS50931">
    <property type="entry name" value="HTH_LYSR"/>
    <property type="match status" value="1"/>
</dbReference>
<comment type="caution">
    <text evidence="6">The sequence shown here is derived from an EMBL/GenBank/DDBJ whole genome shotgun (WGS) entry which is preliminary data.</text>
</comment>
<dbReference type="GO" id="GO:0003700">
    <property type="term" value="F:DNA-binding transcription factor activity"/>
    <property type="evidence" value="ECO:0007669"/>
    <property type="project" value="InterPro"/>
</dbReference>
<dbReference type="GO" id="GO:0032993">
    <property type="term" value="C:protein-DNA complex"/>
    <property type="evidence" value="ECO:0007669"/>
    <property type="project" value="TreeGrafter"/>
</dbReference>
<dbReference type="PRINTS" id="PR00039">
    <property type="entry name" value="HTHLYSR"/>
</dbReference>